<protein>
    <submittedName>
        <fullName evidence="2">Thiosulfate sulfurtransferase glpE</fullName>
        <ecNumber evidence="2">2.8.1.1</ecNumber>
    </submittedName>
</protein>
<dbReference type="Gene3D" id="3.40.250.10">
    <property type="entry name" value="Rhodanese-like domain"/>
    <property type="match status" value="1"/>
</dbReference>
<dbReference type="InterPro" id="IPR001763">
    <property type="entry name" value="Rhodanese-like_dom"/>
</dbReference>
<organism evidence="2 3">
    <name type="scientific">Peptoniphilus indolicus</name>
    <dbReference type="NCBI Taxonomy" id="33030"/>
    <lineage>
        <taxon>Bacteria</taxon>
        <taxon>Bacillati</taxon>
        <taxon>Bacillota</taxon>
        <taxon>Tissierellia</taxon>
        <taxon>Tissierellales</taxon>
        <taxon>Peptoniphilaceae</taxon>
        <taxon>Peptoniphilus</taxon>
    </lineage>
</organism>
<dbReference type="InterPro" id="IPR036873">
    <property type="entry name" value="Rhodanese-like_dom_sf"/>
</dbReference>
<proteinExistence type="predicted"/>
<dbReference type="PROSITE" id="PS50206">
    <property type="entry name" value="RHODANESE_3"/>
    <property type="match status" value="1"/>
</dbReference>
<dbReference type="GO" id="GO:0004792">
    <property type="term" value="F:thiosulfate-cyanide sulfurtransferase activity"/>
    <property type="evidence" value="ECO:0007669"/>
    <property type="project" value="UniProtKB-EC"/>
</dbReference>
<dbReference type="SMART" id="SM00450">
    <property type="entry name" value="RHOD"/>
    <property type="match status" value="1"/>
</dbReference>
<dbReference type="PANTHER" id="PTHR43031:SF1">
    <property type="entry name" value="PYRIDINE NUCLEOTIDE-DISULPHIDE OXIDOREDUCTASE"/>
    <property type="match status" value="1"/>
</dbReference>
<reference evidence="2 3" key="1">
    <citation type="submission" date="2018-06" db="EMBL/GenBank/DDBJ databases">
        <authorList>
            <consortium name="Pathogen Informatics"/>
            <person name="Doyle S."/>
        </authorList>
    </citation>
    <scope>NUCLEOTIDE SEQUENCE [LARGE SCALE GENOMIC DNA]</scope>
    <source>
        <strain evidence="2 3">NCTC11088</strain>
    </source>
</reference>
<dbReference type="Proteomes" id="UP000254777">
    <property type="component" value="Unassembled WGS sequence"/>
</dbReference>
<sequence length="91" mass="10258">MWFFKSVPSATWDEIEDDGIIVDVREPYEFKAGHAPKAKNVPLSQIQNFESKKKIYLVCASGARSKRAAIYLQKKGMDAVNIKGGMMTYRG</sequence>
<dbReference type="CDD" id="cd00158">
    <property type="entry name" value="RHOD"/>
    <property type="match status" value="1"/>
</dbReference>
<name>A0A379DCB1_9FIRM</name>
<dbReference type="Pfam" id="PF00581">
    <property type="entry name" value="Rhodanese"/>
    <property type="match status" value="1"/>
</dbReference>
<gene>
    <name evidence="2" type="primary">glpE</name>
    <name evidence="2" type="ORF">NCTC11088_01436</name>
</gene>
<evidence type="ECO:0000259" key="1">
    <source>
        <dbReference type="PROSITE" id="PS50206"/>
    </source>
</evidence>
<dbReference type="SUPFAM" id="SSF52821">
    <property type="entry name" value="Rhodanese/Cell cycle control phosphatase"/>
    <property type="match status" value="1"/>
</dbReference>
<evidence type="ECO:0000313" key="2">
    <source>
        <dbReference type="EMBL" id="SUB75638.1"/>
    </source>
</evidence>
<dbReference type="AlphaFoldDB" id="A0A379DCB1"/>
<keyword evidence="2" id="KW-0808">Transferase</keyword>
<accession>A0A379DCB1</accession>
<dbReference type="EC" id="2.8.1.1" evidence="2"/>
<dbReference type="EMBL" id="UGTH01000001">
    <property type="protein sequence ID" value="SUB75638.1"/>
    <property type="molecule type" value="Genomic_DNA"/>
</dbReference>
<dbReference type="RefSeq" id="WP_004820803.1">
    <property type="nucleotide sequence ID" value="NZ_UGTH01000001.1"/>
</dbReference>
<evidence type="ECO:0000313" key="3">
    <source>
        <dbReference type="Proteomes" id="UP000254777"/>
    </source>
</evidence>
<feature type="domain" description="Rhodanese" evidence="1">
    <location>
        <begin position="15"/>
        <end position="90"/>
    </location>
</feature>
<dbReference type="InterPro" id="IPR050229">
    <property type="entry name" value="GlpE_sulfurtransferase"/>
</dbReference>
<dbReference type="PANTHER" id="PTHR43031">
    <property type="entry name" value="FAD-DEPENDENT OXIDOREDUCTASE"/>
    <property type="match status" value="1"/>
</dbReference>